<evidence type="ECO:0000313" key="1">
    <source>
        <dbReference type="EMBL" id="MDR6803133.1"/>
    </source>
</evidence>
<organism evidence="1 2">
    <name type="scientific">Dyadobacter fermentans</name>
    <dbReference type="NCBI Taxonomy" id="94254"/>
    <lineage>
        <taxon>Bacteria</taxon>
        <taxon>Pseudomonadati</taxon>
        <taxon>Bacteroidota</taxon>
        <taxon>Cytophagia</taxon>
        <taxon>Cytophagales</taxon>
        <taxon>Spirosomataceae</taxon>
        <taxon>Dyadobacter</taxon>
    </lineage>
</organism>
<keyword evidence="2" id="KW-1185">Reference proteome</keyword>
<evidence type="ECO:0008006" key="3">
    <source>
        <dbReference type="Google" id="ProtNLM"/>
    </source>
</evidence>
<name>A0ABU1QPQ4_9BACT</name>
<dbReference type="Proteomes" id="UP001264980">
    <property type="component" value="Unassembled WGS sequence"/>
</dbReference>
<comment type="caution">
    <text evidence="1">The sequence shown here is derived from an EMBL/GenBank/DDBJ whole genome shotgun (WGS) entry which is preliminary data.</text>
</comment>
<sequence>MNLLQSIRSHSNQPLTRQLLASLLKDHKEPNHKIDELLSAGLLEIVRDGLYMPTKKLSPFRPEPFLLANHLFGPSYVSFDSALSFYGLIPERVYEVTSATTKRAERLITSIGAFSFARLPLPYYSFGIRNLKLGDEQHILIASPEKALFDKVVTTIGVKLNSSKSATEYLIENLRIDEDDLQELDTKVMETWLGDAPKSKTLSMIIKSIKGLK</sequence>
<gene>
    <name evidence="1" type="ORF">J2W84_000170</name>
</gene>
<proteinExistence type="predicted"/>
<reference evidence="1 2" key="1">
    <citation type="submission" date="2023-07" db="EMBL/GenBank/DDBJ databases">
        <title>Sorghum-associated microbial communities from plants grown in Nebraska, USA.</title>
        <authorList>
            <person name="Schachtman D."/>
        </authorList>
    </citation>
    <scope>NUCLEOTIDE SEQUENCE [LARGE SCALE GENOMIC DNA]</scope>
    <source>
        <strain evidence="1 2">BE57</strain>
    </source>
</reference>
<accession>A0ABU1QPQ4</accession>
<dbReference type="EMBL" id="JAVDTI010000001">
    <property type="protein sequence ID" value="MDR6803133.1"/>
    <property type="molecule type" value="Genomic_DNA"/>
</dbReference>
<protein>
    <recommendedName>
        <fullName evidence="3">Transcriptional regulator, AbiEi antitoxin, Type IV TA system</fullName>
    </recommendedName>
</protein>
<evidence type="ECO:0000313" key="2">
    <source>
        <dbReference type="Proteomes" id="UP001264980"/>
    </source>
</evidence>
<dbReference type="RefSeq" id="WP_309980645.1">
    <property type="nucleotide sequence ID" value="NZ_JAVDTI010000001.1"/>
</dbReference>